<dbReference type="AlphaFoldDB" id="A0A067SCU1"/>
<dbReference type="HOGENOM" id="CLU_031314_2_1_1"/>
<dbReference type="EMBL" id="KL142442">
    <property type="protein sequence ID" value="KDR65549.1"/>
    <property type="molecule type" value="Genomic_DNA"/>
</dbReference>
<evidence type="ECO:0000313" key="1">
    <source>
        <dbReference type="EMBL" id="KDR65549.1"/>
    </source>
</evidence>
<dbReference type="OrthoDB" id="3025143at2759"/>
<sequence length="357" mass="39886">RKEKRQQVREGAAAPFRLRERVKKKYLDAAKPIPSAFKLESASVTAAAFVGANNRSGRRRTYTLRELCGSGSKLRFKYVPWDGITPTPVVDKADRVISVLAGRPEDDDWDRMELLGREAIESRRSRLSIHKNDRTHRRGAFPAVRCGVSHGQGPTCPHNLGNPDKNAEVVDELNNMEPFRRLSGFASSVMASWAPALYDYYTECLGALYSEHPGLKRIFPSSVFAAASYNFGPRTACFKHTDFLNLPFGWCAVTAFGDFDPTKGGHLVLWDLGLVIEFPPGSTILLPSAVVAHSNVPVSKSETRYSFAQYTAGGIFRWVENKFQLQADYHASLSEEERARAMARNEARWAYGLSMFS</sequence>
<name>A0A067SCU1_GALM3</name>
<organism evidence="1 2">
    <name type="scientific">Galerina marginata (strain CBS 339.88)</name>
    <dbReference type="NCBI Taxonomy" id="685588"/>
    <lineage>
        <taxon>Eukaryota</taxon>
        <taxon>Fungi</taxon>
        <taxon>Dikarya</taxon>
        <taxon>Basidiomycota</taxon>
        <taxon>Agaricomycotina</taxon>
        <taxon>Agaricomycetes</taxon>
        <taxon>Agaricomycetidae</taxon>
        <taxon>Agaricales</taxon>
        <taxon>Agaricineae</taxon>
        <taxon>Strophariaceae</taxon>
        <taxon>Galerina</taxon>
    </lineage>
</organism>
<proteinExistence type="predicted"/>
<dbReference type="Gene3D" id="3.60.130.30">
    <property type="match status" value="1"/>
</dbReference>
<feature type="non-terminal residue" evidence="1">
    <location>
        <position position="357"/>
    </location>
</feature>
<dbReference type="STRING" id="685588.A0A067SCU1"/>
<reference evidence="2" key="1">
    <citation type="journal article" date="2014" name="Proc. Natl. Acad. Sci. U.S.A.">
        <title>Extensive sampling of basidiomycete genomes demonstrates inadequacy of the white-rot/brown-rot paradigm for wood decay fungi.</title>
        <authorList>
            <person name="Riley R."/>
            <person name="Salamov A.A."/>
            <person name="Brown D.W."/>
            <person name="Nagy L.G."/>
            <person name="Floudas D."/>
            <person name="Held B.W."/>
            <person name="Levasseur A."/>
            <person name="Lombard V."/>
            <person name="Morin E."/>
            <person name="Otillar R."/>
            <person name="Lindquist E.A."/>
            <person name="Sun H."/>
            <person name="LaButti K.M."/>
            <person name="Schmutz J."/>
            <person name="Jabbour D."/>
            <person name="Luo H."/>
            <person name="Baker S.E."/>
            <person name="Pisabarro A.G."/>
            <person name="Walton J.D."/>
            <person name="Blanchette R.A."/>
            <person name="Henrissat B."/>
            <person name="Martin F."/>
            <person name="Cullen D."/>
            <person name="Hibbett D.S."/>
            <person name="Grigoriev I.V."/>
        </authorList>
    </citation>
    <scope>NUCLEOTIDE SEQUENCE [LARGE SCALE GENOMIC DNA]</scope>
    <source>
        <strain evidence="2">CBS 339.88</strain>
    </source>
</reference>
<dbReference type="Proteomes" id="UP000027222">
    <property type="component" value="Unassembled WGS sequence"/>
</dbReference>
<gene>
    <name evidence="1" type="ORF">GALMADRAFT_32693</name>
</gene>
<feature type="non-terminal residue" evidence="1">
    <location>
        <position position="1"/>
    </location>
</feature>
<protein>
    <submittedName>
        <fullName evidence="1">Uncharacterized protein</fullName>
    </submittedName>
</protein>
<accession>A0A067SCU1</accession>
<keyword evidence="2" id="KW-1185">Reference proteome</keyword>
<evidence type="ECO:0000313" key="2">
    <source>
        <dbReference type="Proteomes" id="UP000027222"/>
    </source>
</evidence>